<organism evidence="1 2">
    <name type="scientific">Hymenobacter humi</name>
    <dbReference type="NCBI Taxonomy" id="1411620"/>
    <lineage>
        <taxon>Bacteria</taxon>
        <taxon>Pseudomonadati</taxon>
        <taxon>Bacteroidota</taxon>
        <taxon>Cytophagia</taxon>
        <taxon>Cytophagales</taxon>
        <taxon>Hymenobacteraceae</taxon>
        <taxon>Hymenobacter</taxon>
    </lineage>
</organism>
<evidence type="ECO:0000313" key="1">
    <source>
        <dbReference type="EMBL" id="MFC7666768.1"/>
    </source>
</evidence>
<sequence length="228" mass="25464">MYYFDGLPIRRETRLLPLGCSLELIANLAMFNWASAQTASFDIDYIRVYKSRKTLAQGPVRPVAPAAGAYLGPRSPDGVRGATRPEMRWRVLEQLNQRPRLVLETNLNPRDFNTLALPSQGRWAPSMPSFNEADSPRHYVAAPDADSGRAALSWTIYDLCGRPIQSGRQLPAAGWELSWPGLVPGAYSLSLQIGNRQLYQNLYQLGRPARSEFTARWLVRPAAALPPE</sequence>
<dbReference type="Gene3D" id="2.60.120.200">
    <property type="match status" value="1"/>
</dbReference>
<name>A0ABW2U361_9BACT</name>
<protein>
    <recommendedName>
        <fullName evidence="3">Glycosyl hydrolase family protein</fullName>
    </recommendedName>
</protein>
<evidence type="ECO:0008006" key="3">
    <source>
        <dbReference type="Google" id="ProtNLM"/>
    </source>
</evidence>
<dbReference type="EMBL" id="JBHTEK010000001">
    <property type="protein sequence ID" value="MFC7666768.1"/>
    <property type="molecule type" value="Genomic_DNA"/>
</dbReference>
<comment type="caution">
    <text evidence="1">The sequence shown here is derived from an EMBL/GenBank/DDBJ whole genome shotgun (WGS) entry which is preliminary data.</text>
</comment>
<dbReference type="RefSeq" id="WP_380200747.1">
    <property type="nucleotide sequence ID" value="NZ_JBHTEK010000001.1"/>
</dbReference>
<accession>A0ABW2U361</accession>
<dbReference type="Proteomes" id="UP001596513">
    <property type="component" value="Unassembled WGS sequence"/>
</dbReference>
<evidence type="ECO:0000313" key="2">
    <source>
        <dbReference type="Proteomes" id="UP001596513"/>
    </source>
</evidence>
<keyword evidence="2" id="KW-1185">Reference proteome</keyword>
<proteinExistence type="predicted"/>
<gene>
    <name evidence="1" type="ORF">ACFQT0_04545</name>
</gene>
<reference evidence="2" key="1">
    <citation type="journal article" date="2019" name="Int. J. Syst. Evol. Microbiol.">
        <title>The Global Catalogue of Microorganisms (GCM) 10K type strain sequencing project: providing services to taxonomists for standard genome sequencing and annotation.</title>
        <authorList>
            <consortium name="The Broad Institute Genomics Platform"/>
            <consortium name="The Broad Institute Genome Sequencing Center for Infectious Disease"/>
            <person name="Wu L."/>
            <person name="Ma J."/>
        </authorList>
    </citation>
    <scope>NUCLEOTIDE SEQUENCE [LARGE SCALE GENOMIC DNA]</scope>
    <source>
        <strain evidence="2">JCM 19635</strain>
    </source>
</reference>